<dbReference type="InterPro" id="IPR036188">
    <property type="entry name" value="FAD/NAD-bd_sf"/>
</dbReference>
<name>A0A8K0X963_9PEZI</name>
<dbReference type="SUPFAM" id="SSF51905">
    <property type="entry name" value="FAD/NAD(P)-binding domain"/>
    <property type="match status" value="1"/>
</dbReference>
<dbReference type="Pfam" id="PF07992">
    <property type="entry name" value="Pyr_redox_2"/>
    <property type="match status" value="1"/>
</dbReference>
<dbReference type="Gene3D" id="3.50.50.100">
    <property type="match status" value="1"/>
</dbReference>
<dbReference type="GO" id="GO:0004174">
    <property type="term" value="F:electron-transferring-flavoprotein dehydrogenase activity"/>
    <property type="evidence" value="ECO:0007669"/>
    <property type="project" value="TreeGrafter"/>
</dbReference>
<evidence type="ECO:0000313" key="3">
    <source>
        <dbReference type="Proteomes" id="UP000813385"/>
    </source>
</evidence>
<dbReference type="PRINTS" id="PR00368">
    <property type="entry name" value="FADPNR"/>
</dbReference>
<accession>A0A8K0X963</accession>
<gene>
    <name evidence="2" type="ORF">B0T11DRAFT_345225</name>
</gene>
<dbReference type="PANTHER" id="PTHR43735:SF11">
    <property type="entry name" value="HYPOTHETICAL OXIDOREDUCTASE (EUROFUNG)"/>
    <property type="match status" value="1"/>
</dbReference>
<evidence type="ECO:0000259" key="1">
    <source>
        <dbReference type="Pfam" id="PF07992"/>
    </source>
</evidence>
<sequence>MLVKIRKGVLCLKLIGTFFGLYYDHIRRSYAVRNAAKATQSVKGGEEGPAEPRTVVIIGASFSGYHAARLIAATLPLDGSWRIVIVEPNAHYQFTWTLPRFCVIEGHEEKTFVPYGPYLPPAAKEFIRWVHDRVELISDRDIKIEGTGERISYDYLVVATGAGVGLKLPSRVGAEGKEEGVKLLQQIQRRIKDAKKLVVVGGGAAGVELATDAKQHYPDKSVTLVHSRDAVMHRFGPELQAAALKGLKDLGVEVLLGERTVTEDEEAGVLTLRSGKTLEFDFCVNCTGQKPSSELLRGIAPDALLESGHIRVKPTLQVDSPKLSNVYACGDVAQTGVRNPNARSAMKQAQFVADNITLAIRGQEPTYKYTPQWADSVIKLTLGLDKSITHLSDGKTELLFPGKEKDETLMIRQVWLHMGATPFEDVDKAGQSVGQESIVDKAREVANRVP</sequence>
<comment type="caution">
    <text evidence="2">The sequence shown here is derived from an EMBL/GenBank/DDBJ whole genome shotgun (WGS) entry which is preliminary data.</text>
</comment>
<protein>
    <submittedName>
        <fullName evidence="2">Oxidoreductase</fullName>
    </submittedName>
</protein>
<dbReference type="EMBL" id="JAGPXD010000001">
    <property type="protein sequence ID" value="KAH7375288.1"/>
    <property type="molecule type" value="Genomic_DNA"/>
</dbReference>
<evidence type="ECO:0000313" key="2">
    <source>
        <dbReference type="EMBL" id="KAH7375288.1"/>
    </source>
</evidence>
<keyword evidence="3" id="KW-1185">Reference proteome</keyword>
<dbReference type="PANTHER" id="PTHR43735">
    <property type="entry name" value="APOPTOSIS-INDUCING FACTOR 1"/>
    <property type="match status" value="1"/>
</dbReference>
<dbReference type="PRINTS" id="PR00469">
    <property type="entry name" value="PNDRDTASEII"/>
</dbReference>
<dbReference type="GO" id="GO:0005737">
    <property type="term" value="C:cytoplasm"/>
    <property type="evidence" value="ECO:0007669"/>
    <property type="project" value="TreeGrafter"/>
</dbReference>
<feature type="domain" description="FAD/NAD(P)-binding" evidence="1">
    <location>
        <begin position="54"/>
        <end position="348"/>
    </location>
</feature>
<dbReference type="OrthoDB" id="202203at2759"/>
<dbReference type="GO" id="GO:0050660">
    <property type="term" value="F:flavin adenine dinucleotide binding"/>
    <property type="evidence" value="ECO:0007669"/>
    <property type="project" value="TreeGrafter"/>
</dbReference>
<reference evidence="2" key="1">
    <citation type="journal article" date="2021" name="Nat. Commun.">
        <title>Genetic determinants of endophytism in the Arabidopsis root mycobiome.</title>
        <authorList>
            <person name="Mesny F."/>
            <person name="Miyauchi S."/>
            <person name="Thiergart T."/>
            <person name="Pickel B."/>
            <person name="Atanasova L."/>
            <person name="Karlsson M."/>
            <person name="Huettel B."/>
            <person name="Barry K.W."/>
            <person name="Haridas S."/>
            <person name="Chen C."/>
            <person name="Bauer D."/>
            <person name="Andreopoulos W."/>
            <person name="Pangilinan J."/>
            <person name="LaButti K."/>
            <person name="Riley R."/>
            <person name="Lipzen A."/>
            <person name="Clum A."/>
            <person name="Drula E."/>
            <person name="Henrissat B."/>
            <person name="Kohler A."/>
            <person name="Grigoriev I.V."/>
            <person name="Martin F.M."/>
            <person name="Hacquard S."/>
        </authorList>
    </citation>
    <scope>NUCLEOTIDE SEQUENCE</scope>
    <source>
        <strain evidence="2">MPI-CAGE-AT-0016</strain>
    </source>
</reference>
<dbReference type="InterPro" id="IPR023753">
    <property type="entry name" value="FAD/NAD-binding_dom"/>
</dbReference>
<dbReference type="AlphaFoldDB" id="A0A8K0X963"/>
<proteinExistence type="predicted"/>
<dbReference type="Proteomes" id="UP000813385">
    <property type="component" value="Unassembled WGS sequence"/>
</dbReference>
<organism evidence="2 3">
    <name type="scientific">Plectosphaerella cucumerina</name>
    <dbReference type="NCBI Taxonomy" id="40658"/>
    <lineage>
        <taxon>Eukaryota</taxon>
        <taxon>Fungi</taxon>
        <taxon>Dikarya</taxon>
        <taxon>Ascomycota</taxon>
        <taxon>Pezizomycotina</taxon>
        <taxon>Sordariomycetes</taxon>
        <taxon>Hypocreomycetidae</taxon>
        <taxon>Glomerellales</taxon>
        <taxon>Plectosphaerellaceae</taxon>
        <taxon>Plectosphaerella</taxon>
    </lineage>
</organism>